<reference evidence="2" key="2">
    <citation type="submission" date="2019-02" db="EMBL/GenBank/DDBJ databases">
        <title>Granulicella sibirica sp. nov., a psychrotolerant acidobacterium isolated from an organic soil layer in forested tundra, West Siberia.</title>
        <authorList>
            <person name="Oshkin I.Y."/>
            <person name="Kulichevskaya I.S."/>
            <person name="Rijpstra W.I.C."/>
            <person name="Sinninghe Damste J.S."/>
            <person name="Rakitin A.L."/>
            <person name="Ravin N.V."/>
            <person name="Dedysh S.N."/>
        </authorList>
    </citation>
    <scope>NUCLEOTIDE SEQUENCE [LARGE SCALE GENOMIC DNA]</scope>
    <source>
        <strain evidence="2">AF10</strain>
    </source>
</reference>
<dbReference type="AlphaFoldDB" id="A0A4Q0STY6"/>
<sequence length="250" mass="26797">MSGFSIRNPYLIVVLCLVMMILGSVSASDMPVDMFPAVNLPVVAVATFYSGMPPAQIETNITYHLERQFTLASGIDHMESRSLPGVSLIKVYFRAGSDPDADAATISSLALSDLRDMPPGTYPPIILKQDAASIPVSLVTLAGSGLDESKLKDLGQNFVRNQLAGVEGASVPQPFGGRWRQIMLYADPYKLEANQLSPMDVVRAVNEANVILPAGDVEIGRNDYDLYTNSMLGAAADIAQVPLKMVGSHP</sequence>
<dbReference type="PANTHER" id="PTHR32063">
    <property type="match status" value="1"/>
</dbReference>
<gene>
    <name evidence="1" type="ORF">GRAN_4798</name>
</gene>
<dbReference type="EMBL" id="RDSM01000005">
    <property type="protein sequence ID" value="RXH54147.1"/>
    <property type="molecule type" value="Genomic_DNA"/>
</dbReference>
<keyword evidence="2" id="KW-1185">Reference proteome</keyword>
<dbReference type="RefSeq" id="WP_338323467.1">
    <property type="nucleotide sequence ID" value="NZ_RDSM01000005.1"/>
</dbReference>
<dbReference type="Pfam" id="PF00873">
    <property type="entry name" value="ACR_tran"/>
    <property type="match status" value="1"/>
</dbReference>
<dbReference type="SUPFAM" id="SSF82714">
    <property type="entry name" value="Multidrug efflux transporter AcrB TolC docking domain, DN and DC subdomains"/>
    <property type="match status" value="1"/>
</dbReference>
<dbReference type="InterPro" id="IPR027463">
    <property type="entry name" value="AcrB_DN_DC_subdom"/>
</dbReference>
<proteinExistence type="predicted"/>
<protein>
    <submittedName>
        <fullName evidence="1">Cobalt-zinc-cadmium resistance protein CzcA</fullName>
    </submittedName>
</protein>
<evidence type="ECO:0000313" key="1">
    <source>
        <dbReference type="EMBL" id="RXH54147.1"/>
    </source>
</evidence>
<dbReference type="GO" id="GO:0042910">
    <property type="term" value="F:xenobiotic transmembrane transporter activity"/>
    <property type="evidence" value="ECO:0007669"/>
    <property type="project" value="TreeGrafter"/>
</dbReference>
<dbReference type="PRINTS" id="PR00702">
    <property type="entry name" value="ACRIFLAVINRP"/>
</dbReference>
<dbReference type="Gene3D" id="3.30.2090.10">
    <property type="entry name" value="Multidrug efflux transporter AcrB TolC docking domain, DN and DC subdomains"/>
    <property type="match status" value="1"/>
</dbReference>
<dbReference type="Proteomes" id="UP000289437">
    <property type="component" value="Unassembled WGS sequence"/>
</dbReference>
<dbReference type="Gene3D" id="1.20.1640.10">
    <property type="entry name" value="Multidrug efflux transporter AcrB transmembrane domain"/>
    <property type="match status" value="1"/>
</dbReference>
<name>A0A4Q0STY6_9BACT</name>
<dbReference type="GO" id="GO:0005886">
    <property type="term" value="C:plasma membrane"/>
    <property type="evidence" value="ECO:0007669"/>
    <property type="project" value="TreeGrafter"/>
</dbReference>
<dbReference type="Gene3D" id="3.30.70.1320">
    <property type="entry name" value="Multidrug efflux transporter AcrB pore domain like"/>
    <property type="match status" value="1"/>
</dbReference>
<dbReference type="Gene3D" id="3.30.70.1430">
    <property type="entry name" value="Multidrug efflux transporter AcrB pore domain"/>
    <property type="match status" value="1"/>
</dbReference>
<organism evidence="1 2">
    <name type="scientific">Granulicella sibirica</name>
    <dbReference type="NCBI Taxonomy" id="2479048"/>
    <lineage>
        <taxon>Bacteria</taxon>
        <taxon>Pseudomonadati</taxon>
        <taxon>Acidobacteriota</taxon>
        <taxon>Terriglobia</taxon>
        <taxon>Terriglobales</taxon>
        <taxon>Acidobacteriaceae</taxon>
        <taxon>Granulicella</taxon>
    </lineage>
</organism>
<dbReference type="SUPFAM" id="SSF82693">
    <property type="entry name" value="Multidrug efflux transporter AcrB pore domain, PN1, PN2, PC1 and PC2 subdomains"/>
    <property type="match status" value="1"/>
</dbReference>
<dbReference type="PANTHER" id="PTHR32063:SF8">
    <property type="entry name" value="CATION EFFLUX PROTEIN"/>
    <property type="match status" value="1"/>
</dbReference>
<reference evidence="1 2" key="1">
    <citation type="submission" date="2018-11" db="EMBL/GenBank/DDBJ databases">
        <authorList>
            <person name="Mardanov A.V."/>
            <person name="Ravin N.V."/>
            <person name="Dedysh S.N."/>
        </authorList>
    </citation>
    <scope>NUCLEOTIDE SEQUENCE [LARGE SCALE GENOMIC DNA]</scope>
    <source>
        <strain evidence="1 2">AF10</strain>
    </source>
</reference>
<evidence type="ECO:0000313" key="2">
    <source>
        <dbReference type="Proteomes" id="UP000289437"/>
    </source>
</evidence>
<comment type="caution">
    <text evidence="1">The sequence shown here is derived from an EMBL/GenBank/DDBJ whole genome shotgun (WGS) entry which is preliminary data.</text>
</comment>
<dbReference type="InterPro" id="IPR001036">
    <property type="entry name" value="Acrflvin-R"/>
</dbReference>
<accession>A0A4Q0STY6</accession>